<keyword evidence="3 15" id="KW-0813">Transport</keyword>
<protein>
    <recommendedName>
        <fullName evidence="15">ATP synthase subunit b</fullName>
    </recommendedName>
    <alternativeName>
        <fullName evidence="15">ATP synthase F(0) sector subunit b</fullName>
    </alternativeName>
    <alternativeName>
        <fullName evidence="15">ATPase subunit I</fullName>
    </alternativeName>
    <alternativeName>
        <fullName evidence="15">F-type ATPase subunit b</fullName>
        <shortName evidence="15">F-ATPase subunit b</shortName>
    </alternativeName>
</protein>
<reference evidence="18" key="1">
    <citation type="journal article" date="2015" name="Genome Announc.">
        <title>Complete Genome Sequence of the Bacteriochlorophyll b-Producing Photosynthetic Bacterium Blastochloris viridis.</title>
        <authorList>
            <person name="Tsukatani Y."/>
            <person name="Hirose Y."/>
            <person name="Harada J."/>
            <person name="Misawa N."/>
            <person name="Mori K."/>
            <person name="Inoue K."/>
            <person name="Tamiaki H."/>
        </authorList>
    </citation>
    <scope>NUCLEOTIDE SEQUENCE [LARGE SCALE GENOMIC DNA]</scope>
    <source>
        <strain evidence="18">DSM 133</strain>
    </source>
</reference>
<keyword evidence="5 15" id="KW-0138">CF(0)</keyword>
<dbReference type="GO" id="GO:0005886">
    <property type="term" value="C:plasma membrane"/>
    <property type="evidence" value="ECO:0007669"/>
    <property type="project" value="UniProtKB-SubCell"/>
</dbReference>
<keyword evidence="10 15" id="KW-0472">Membrane</keyword>
<evidence type="ECO:0000256" key="14">
    <source>
        <dbReference type="ARBA" id="ARBA00025830"/>
    </source>
</evidence>
<evidence type="ECO:0000256" key="7">
    <source>
        <dbReference type="ARBA" id="ARBA00022781"/>
    </source>
</evidence>
<comment type="function">
    <text evidence="13">Component of the F(0) channel, it forms part of the peripheral stalk, linking F(1) to F(0). The b'-subunit is a diverged and duplicated form of b found in plants and photosynthetic bacteria.</text>
</comment>
<comment type="subunit">
    <text evidence="14 15">F-type ATPases have 2 components, F(1) - the catalytic core - and F(0) - the membrane proton channel. F(1) has five subunits: alpha(3), beta(3), gamma(1), delta(1), epsilon(1). F(0) has three main subunits: a(1), b(2) and c(10-14). The alpha and beta chains form an alternating ring which encloses part of the gamma chain. F(1) is attached to F(0) by a central stalk formed by the gamma and epsilon chains, while a peripheral stalk is formed by the delta and b chains.</text>
</comment>
<dbReference type="EMBL" id="AP014854">
    <property type="protein sequence ID" value="BAR99609.1"/>
    <property type="molecule type" value="Genomic_DNA"/>
</dbReference>
<sequence>MFPPFDKETFPTQLAWLGITFILLYVMMSKVALPRIGSILDERKTRIDTDIAEAAAFKRQSEAAIAAYEKALADARGRAQTIAGETRDRLNAEADVRRKELEAELAGKLAAAETLIAETKTKAMANVQAIAADAASAIVEKLIGKAPASDAVRAAVADATEGGRA</sequence>
<name>A0A182D2D2_BLAVI</name>
<comment type="similarity">
    <text evidence="2 15 16">Belongs to the ATPase B chain family.</text>
</comment>
<dbReference type="GO" id="GO:0045259">
    <property type="term" value="C:proton-transporting ATP synthase complex"/>
    <property type="evidence" value="ECO:0007669"/>
    <property type="project" value="UniProtKB-KW"/>
</dbReference>
<evidence type="ECO:0000256" key="11">
    <source>
        <dbReference type="ARBA" id="ARBA00023310"/>
    </source>
</evidence>
<dbReference type="AlphaFoldDB" id="A0A182D2D2"/>
<dbReference type="CDD" id="cd06503">
    <property type="entry name" value="ATP-synt_Fo_b"/>
    <property type="match status" value="1"/>
</dbReference>
<evidence type="ECO:0000256" key="2">
    <source>
        <dbReference type="ARBA" id="ARBA00005513"/>
    </source>
</evidence>
<gene>
    <name evidence="15" type="primary">atpF</name>
    <name evidence="18" type="ORF">BV133_2016</name>
</gene>
<evidence type="ECO:0000256" key="12">
    <source>
        <dbReference type="ARBA" id="ARBA00025198"/>
    </source>
</evidence>
<feature type="coiled-coil region" evidence="17">
    <location>
        <begin position="58"/>
        <end position="118"/>
    </location>
</feature>
<keyword evidence="8 15" id="KW-1133">Transmembrane helix</keyword>
<organism evidence="18">
    <name type="scientific">Blastochloris viridis</name>
    <name type="common">Rhodopseudomonas viridis</name>
    <dbReference type="NCBI Taxonomy" id="1079"/>
    <lineage>
        <taxon>Bacteria</taxon>
        <taxon>Pseudomonadati</taxon>
        <taxon>Pseudomonadota</taxon>
        <taxon>Alphaproteobacteria</taxon>
        <taxon>Hyphomicrobiales</taxon>
        <taxon>Blastochloridaceae</taxon>
        <taxon>Blastochloris</taxon>
    </lineage>
</organism>
<evidence type="ECO:0000256" key="6">
    <source>
        <dbReference type="ARBA" id="ARBA00022692"/>
    </source>
</evidence>
<evidence type="ECO:0000256" key="13">
    <source>
        <dbReference type="ARBA" id="ARBA00025614"/>
    </source>
</evidence>
<evidence type="ECO:0000256" key="9">
    <source>
        <dbReference type="ARBA" id="ARBA00023065"/>
    </source>
</evidence>
<feature type="transmembrane region" description="Helical" evidence="15">
    <location>
        <begin position="14"/>
        <end position="33"/>
    </location>
</feature>
<keyword evidence="7 15" id="KW-0375">Hydrogen ion transport</keyword>
<evidence type="ECO:0000256" key="17">
    <source>
        <dbReference type="SAM" id="Coils"/>
    </source>
</evidence>
<keyword evidence="11 15" id="KW-0066">ATP synthesis</keyword>
<keyword evidence="17" id="KW-0175">Coiled coil</keyword>
<keyword evidence="6 15" id="KW-0812">Transmembrane</keyword>
<keyword evidence="4 15" id="KW-1003">Cell membrane</keyword>
<evidence type="ECO:0000313" key="18">
    <source>
        <dbReference type="EMBL" id="BAR99609.1"/>
    </source>
</evidence>
<dbReference type="InterPro" id="IPR050059">
    <property type="entry name" value="ATP_synthase_B_chain"/>
</dbReference>
<evidence type="ECO:0000256" key="16">
    <source>
        <dbReference type="RuleBase" id="RU003848"/>
    </source>
</evidence>
<evidence type="ECO:0000256" key="5">
    <source>
        <dbReference type="ARBA" id="ARBA00022547"/>
    </source>
</evidence>
<dbReference type="Pfam" id="PF00430">
    <property type="entry name" value="ATP-synt_B"/>
    <property type="match status" value="1"/>
</dbReference>
<evidence type="ECO:0000256" key="3">
    <source>
        <dbReference type="ARBA" id="ARBA00022448"/>
    </source>
</evidence>
<evidence type="ECO:0000256" key="1">
    <source>
        <dbReference type="ARBA" id="ARBA00004377"/>
    </source>
</evidence>
<dbReference type="PANTHER" id="PTHR33445">
    <property type="entry name" value="ATP SYNTHASE SUBUNIT B', CHLOROPLASTIC"/>
    <property type="match status" value="1"/>
</dbReference>
<keyword evidence="9 15" id="KW-0406">Ion transport</keyword>
<evidence type="ECO:0000256" key="10">
    <source>
        <dbReference type="ARBA" id="ARBA00023136"/>
    </source>
</evidence>
<evidence type="ECO:0000256" key="15">
    <source>
        <dbReference type="HAMAP-Rule" id="MF_01398"/>
    </source>
</evidence>
<dbReference type="InterPro" id="IPR002146">
    <property type="entry name" value="ATP_synth_b/b'su_bac/chlpt"/>
</dbReference>
<evidence type="ECO:0000256" key="8">
    <source>
        <dbReference type="ARBA" id="ARBA00022989"/>
    </source>
</evidence>
<comment type="subcellular location">
    <subcellularLocation>
        <location evidence="1">Cell inner membrane</location>
        <topology evidence="1">Single-pass membrane protein</topology>
    </subcellularLocation>
    <subcellularLocation>
        <location evidence="15">Cell membrane</location>
        <topology evidence="15">Single-pass membrane protein</topology>
    </subcellularLocation>
</comment>
<comment type="function">
    <text evidence="12 15">F(1)F(0) ATP synthase produces ATP from ADP in the presence of a proton or sodium gradient. F-type ATPases consist of two structural domains, F(1) containing the extramembraneous catalytic core and F(0) containing the membrane proton channel, linked together by a central stalk and a peripheral stalk. During catalysis, ATP synthesis in the catalytic domain of F(1) is coupled via a rotary mechanism of the central stalk subunits to proton translocation.</text>
</comment>
<accession>A0A182D2D2</accession>
<proteinExistence type="inferred from homology"/>
<evidence type="ECO:0000256" key="4">
    <source>
        <dbReference type="ARBA" id="ARBA00022475"/>
    </source>
</evidence>
<dbReference type="GO" id="GO:0046961">
    <property type="term" value="F:proton-transporting ATPase activity, rotational mechanism"/>
    <property type="evidence" value="ECO:0007669"/>
    <property type="project" value="TreeGrafter"/>
</dbReference>
<dbReference type="PANTHER" id="PTHR33445:SF1">
    <property type="entry name" value="ATP SYNTHASE SUBUNIT B"/>
    <property type="match status" value="1"/>
</dbReference>
<dbReference type="GO" id="GO:0046933">
    <property type="term" value="F:proton-transporting ATP synthase activity, rotational mechanism"/>
    <property type="evidence" value="ECO:0007669"/>
    <property type="project" value="UniProtKB-UniRule"/>
</dbReference>
<dbReference type="HAMAP" id="MF_01398">
    <property type="entry name" value="ATP_synth_b_bprime"/>
    <property type="match status" value="1"/>
</dbReference>